<dbReference type="Gene3D" id="3.40.50.1820">
    <property type="entry name" value="alpha/beta hydrolase"/>
    <property type="match status" value="1"/>
</dbReference>
<dbReference type="PANTHER" id="PTHR43248:SF29">
    <property type="entry name" value="TRIPEPTIDYL AMINOPEPTIDASE"/>
    <property type="match status" value="1"/>
</dbReference>
<feature type="compositionally biased region" description="Low complexity" evidence="4">
    <location>
        <begin position="41"/>
        <end position="52"/>
    </location>
</feature>
<gene>
    <name evidence="6" type="ORF">GCM10009863_19560</name>
</gene>
<feature type="region of interest" description="Disordered" evidence="4">
    <location>
        <begin position="99"/>
        <end position="160"/>
    </location>
</feature>
<dbReference type="InterPro" id="IPR013595">
    <property type="entry name" value="Pept_S33_TAP-like_C"/>
</dbReference>
<dbReference type="InterPro" id="IPR029058">
    <property type="entry name" value="AB_hydrolase_fold"/>
</dbReference>
<evidence type="ECO:0000256" key="3">
    <source>
        <dbReference type="ARBA" id="ARBA00022801"/>
    </source>
</evidence>
<accession>A0ABP6C7D9</accession>
<keyword evidence="7" id="KW-1185">Reference proteome</keyword>
<comment type="similarity">
    <text evidence="1">Belongs to the peptidase S33 family.</text>
</comment>
<evidence type="ECO:0000313" key="6">
    <source>
        <dbReference type="EMBL" id="GAA2606154.1"/>
    </source>
</evidence>
<dbReference type="RefSeq" id="WP_344564215.1">
    <property type="nucleotide sequence ID" value="NZ_BAAARJ010000005.1"/>
</dbReference>
<reference evidence="7" key="1">
    <citation type="journal article" date="2019" name="Int. J. Syst. Evol. Microbiol.">
        <title>The Global Catalogue of Microorganisms (GCM) 10K type strain sequencing project: providing services to taxonomists for standard genome sequencing and annotation.</title>
        <authorList>
            <consortium name="The Broad Institute Genomics Platform"/>
            <consortium name="The Broad Institute Genome Sequencing Center for Infectious Disease"/>
            <person name="Wu L."/>
            <person name="Ma J."/>
        </authorList>
    </citation>
    <scope>NUCLEOTIDE SEQUENCE [LARGE SCALE GENOMIC DNA]</scope>
    <source>
        <strain evidence="7">JCM 16373</strain>
    </source>
</reference>
<evidence type="ECO:0000256" key="1">
    <source>
        <dbReference type="ARBA" id="ARBA00010088"/>
    </source>
</evidence>
<dbReference type="Pfam" id="PF08386">
    <property type="entry name" value="Abhydrolase_4"/>
    <property type="match status" value="1"/>
</dbReference>
<keyword evidence="3 6" id="KW-0378">Hydrolase</keyword>
<organism evidence="6 7">
    <name type="scientific">Streptomyces axinellae</name>
    <dbReference type="NCBI Taxonomy" id="552788"/>
    <lineage>
        <taxon>Bacteria</taxon>
        <taxon>Bacillati</taxon>
        <taxon>Actinomycetota</taxon>
        <taxon>Actinomycetes</taxon>
        <taxon>Kitasatosporales</taxon>
        <taxon>Streptomycetaceae</taxon>
        <taxon>Streptomyces</taxon>
    </lineage>
</organism>
<evidence type="ECO:0000313" key="7">
    <source>
        <dbReference type="Proteomes" id="UP001501447"/>
    </source>
</evidence>
<feature type="compositionally biased region" description="Basic and acidic residues" evidence="4">
    <location>
        <begin position="99"/>
        <end position="108"/>
    </location>
</feature>
<name>A0ABP6C7D9_9ACTN</name>
<evidence type="ECO:0000256" key="2">
    <source>
        <dbReference type="ARBA" id="ARBA00022729"/>
    </source>
</evidence>
<protein>
    <submittedName>
        <fullName evidence="6">Alpha/beta hydrolase</fullName>
    </submittedName>
</protein>
<dbReference type="GO" id="GO:0016787">
    <property type="term" value="F:hydrolase activity"/>
    <property type="evidence" value="ECO:0007669"/>
    <property type="project" value="UniProtKB-KW"/>
</dbReference>
<sequence length="560" mass="58937">MDHTRLLSGPRAALSTLGALTAGALLISGCTSGDSSDRPQSGASASSSSAGAPAPPLKPLPERVPDELRPYYDQKLAWHDCGPAGFQCAKLRVPVDYEHPKGGAEDGTKGSSEGGAKGGTKDGAKGGSGDEIQLAVTRTKPEKGTGKGGSLQVNPGGPGGSAVDYVQQSAGLAYPAKVRKRYALVGMDPRGVGRSKPVECLSDRQMDQYIRVDQTPDDNSEAQKLTAAYGKFAKGCEKRTGTLLGHVSTVETARDMDVLRAALGDKKLHYVGASYGTYLGATYAGLFPQNSGRLVLDGAMDPSLSSRRVNREQTAGFETAFRAFARDCAKKSRCPLGKGGVKEAGDSLSAFFERVDRKPLKTGSQRTLTEAQATTGVIRAMYDEGSWPILREALTAGKKGDGAELLALSDDYYERGPDGVYSNIMYANPAVNCIDLPPAFDDADAVREALPSFEKASPVFGRGFAWAALNCGNWPHKATGAPHRIAAKGADPIVVVGTTRDPATPYRWARGLAGQLSSARLLTYEGDGHTAYQRGSDCVNKAVDAYLVAGKPPKDGTTCH</sequence>
<dbReference type="PROSITE" id="PS51257">
    <property type="entry name" value="PROKAR_LIPOPROTEIN"/>
    <property type="match status" value="1"/>
</dbReference>
<proteinExistence type="inferred from homology"/>
<dbReference type="SUPFAM" id="SSF53474">
    <property type="entry name" value="alpha/beta-Hydrolases"/>
    <property type="match status" value="1"/>
</dbReference>
<evidence type="ECO:0000256" key="4">
    <source>
        <dbReference type="SAM" id="MobiDB-lite"/>
    </source>
</evidence>
<feature type="domain" description="Peptidase S33 tripeptidyl aminopeptidase-like C-terminal" evidence="5">
    <location>
        <begin position="457"/>
        <end position="559"/>
    </location>
</feature>
<dbReference type="PANTHER" id="PTHR43248">
    <property type="entry name" value="2-SUCCINYL-6-HYDROXY-2,4-CYCLOHEXADIENE-1-CARBOXYLATE SYNTHASE"/>
    <property type="match status" value="1"/>
</dbReference>
<comment type="caution">
    <text evidence="6">The sequence shown here is derived from an EMBL/GenBank/DDBJ whole genome shotgun (WGS) entry which is preliminary data.</text>
</comment>
<keyword evidence="2" id="KW-0732">Signal</keyword>
<dbReference type="EMBL" id="BAAARJ010000005">
    <property type="protein sequence ID" value="GAA2606154.1"/>
    <property type="molecule type" value="Genomic_DNA"/>
</dbReference>
<evidence type="ECO:0000259" key="5">
    <source>
        <dbReference type="Pfam" id="PF08386"/>
    </source>
</evidence>
<dbReference type="InterPro" id="IPR051601">
    <property type="entry name" value="Serine_prot/Carboxylest_S33"/>
</dbReference>
<feature type="region of interest" description="Disordered" evidence="4">
    <location>
        <begin position="31"/>
        <end position="65"/>
    </location>
</feature>
<dbReference type="Proteomes" id="UP001501447">
    <property type="component" value="Unassembled WGS sequence"/>
</dbReference>